<feature type="transmembrane region" description="Helical" evidence="1">
    <location>
        <begin position="72"/>
        <end position="92"/>
    </location>
</feature>
<evidence type="ECO:0000313" key="2">
    <source>
        <dbReference type="EMBL" id="CAD9315085.1"/>
    </source>
</evidence>
<accession>A0A7S1VY56</accession>
<keyword evidence="1" id="KW-0472">Membrane</keyword>
<feature type="transmembrane region" description="Helical" evidence="1">
    <location>
        <begin position="46"/>
        <end position="67"/>
    </location>
</feature>
<evidence type="ECO:0000256" key="1">
    <source>
        <dbReference type="SAM" id="Phobius"/>
    </source>
</evidence>
<gene>
    <name evidence="2" type="ORF">DBRI1063_LOCUS1491</name>
</gene>
<sequence>MTKRDERPYFYIMQAHMCYHVHFIAFEIHADKEIYTSLIAFVLEPFFVLFSLFSMFVIVSCLGFLFLSQCPFLPYVCCLFVVCMHPTTVIITNGFWQFSHLCSNNTLLYLFVSILFE</sequence>
<name>A0A7S1VY56_9STRA</name>
<organism evidence="2">
    <name type="scientific">Ditylum brightwellii</name>
    <dbReference type="NCBI Taxonomy" id="49249"/>
    <lineage>
        <taxon>Eukaryota</taxon>
        <taxon>Sar</taxon>
        <taxon>Stramenopiles</taxon>
        <taxon>Ochrophyta</taxon>
        <taxon>Bacillariophyta</taxon>
        <taxon>Mediophyceae</taxon>
        <taxon>Lithodesmiophycidae</taxon>
        <taxon>Lithodesmiales</taxon>
        <taxon>Lithodesmiaceae</taxon>
        <taxon>Ditylum</taxon>
    </lineage>
</organism>
<proteinExistence type="predicted"/>
<dbReference type="AlphaFoldDB" id="A0A7S1VY56"/>
<dbReference type="EMBL" id="HBGN01002222">
    <property type="protein sequence ID" value="CAD9315085.1"/>
    <property type="molecule type" value="Transcribed_RNA"/>
</dbReference>
<protein>
    <submittedName>
        <fullName evidence="2">Uncharacterized protein</fullName>
    </submittedName>
</protein>
<reference evidence="2" key="1">
    <citation type="submission" date="2021-01" db="EMBL/GenBank/DDBJ databases">
        <authorList>
            <person name="Corre E."/>
            <person name="Pelletier E."/>
            <person name="Niang G."/>
            <person name="Scheremetjew M."/>
            <person name="Finn R."/>
            <person name="Kale V."/>
            <person name="Holt S."/>
            <person name="Cochrane G."/>
            <person name="Meng A."/>
            <person name="Brown T."/>
            <person name="Cohen L."/>
        </authorList>
    </citation>
    <scope>NUCLEOTIDE SEQUENCE</scope>
    <source>
        <strain evidence="2">Pop2</strain>
    </source>
</reference>
<keyword evidence="1" id="KW-1133">Transmembrane helix</keyword>
<feature type="transmembrane region" description="Helical" evidence="1">
    <location>
        <begin position="9"/>
        <end position="26"/>
    </location>
</feature>
<keyword evidence="1" id="KW-0812">Transmembrane</keyword>